<accession>A0A2S8FZA8</accession>
<dbReference type="PANTHER" id="PTHR24198:SF165">
    <property type="entry name" value="ANKYRIN REPEAT-CONTAINING PROTEIN-RELATED"/>
    <property type="match status" value="1"/>
</dbReference>
<dbReference type="PROSITE" id="PS50088">
    <property type="entry name" value="ANK_REPEAT"/>
    <property type="match status" value="3"/>
</dbReference>
<keyword evidence="1" id="KW-0677">Repeat</keyword>
<evidence type="ECO:0000313" key="5">
    <source>
        <dbReference type="Proteomes" id="UP000238322"/>
    </source>
</evidence>
<evidence type="ECO:0000256" key="3">
    <source>
        <dbReference type="PROSITE-ProRule" id="PRU00023"/>
    </source>
</evidence>
<dbReference type="AlphaFoldDB" id="A0A2S8FZA8"/>
<dbReference type="PROSITE" id="PS50297">
    <property type="entry name" value="ANK_REP_REGION"/>
    <property type="match status" value="2"/>
</dbReference>
<comment type="caution">
    <text evidence="4">The sequence shown here is derived from an EMBL/GenBank/DDBJ whole genome shotgun (WGS) entry which is preliminary data.</text>
</comment>
<organism evidence="4 5">
    <name type="scientific">Blastopirellula marina</name>
    <dbReference type="NCBI Taxonomy" id="124"/>
    <lineage>
        <taxon>Bacteria</taxon>
        <taxon>Pseudomonadati</taxon>
        <taxon>Planctomycetota</taxon>
        <taxon>Planctomycetia</taxon>
        <taxon>Pirellulales</taxon>
        <taxon>Pirellulaceae</taxon>
        <taxon>Blastopirellula</taxon>
    </lineage>
</organism>
<sequence length="249" mass="28348">MKFLQPRYSIFTMLVLIALVAAGMAAWQQWVMWPAMQDHLRELILVDRPSSDIREQVQRLVRRNPRLVQEPLLMTWAVRHGSVDFCEDLLDAGRDPREFESVAPLIYWSARAGRIDMVEFLLDRGADVNQLTSEDHYSPLTVAASMGNMPMCVTLVEHGANVNHTSKTGQQVLHAAVNSTNYELVEYLLRSGATYGAPYDRPTPLEYAIIRRNHASFYGPYRDKFAEIVRILAVRFPDEAETLELEGAL</sequence>
<name>A0A2S8FZA8_9BACT</name>
<dbReference type="PANTHER" id="PTHR24198">
    <property type="entry name" value="ANKYRIN REPEAT AND PROTEIN KINASE DOMAIN-CONTAINING PROTEIN"/>
    <property type="match status" value="1"/>
</dbReference>
<reference evidence="4 5" key="1">
    <citation type="submission" date="2018-02" db="EMBL/GenBank/DDBJ databases">
        <title>Comparative genomes isolates from brazilian mangrove.</title>
        <authorList>
            <person name="Araujo J.E."/>
            <person name="Taketani R.G."/>
            <person name="Silva M.C.P."/>
            <person name="Loureco M.V."/>
            <person name="Andreote F.D."/>
        </authorList>
    </citation>
    <scope>NUCLEOTIDE SEQUENCE [LARGE SCALE GENOMIC DNA]</scope>
    <source>
        <strain evidence="4 5">Hex-1 MGV</strain>
    </source>
</reference>
<dbReference type="SMART" id="SM00248">
    <property type="entry name" value="ANK"/>
    <property type="match status" value="4"/>
</dbReference>
<dbReference type="OrthoDB" id="281799at2"/>
<dbReference type="EMBL" id="PUHY01000005">
    <property type="protein sequence ID" value="PQO37518.1"/>
    <property type="molecule type" value="Genomic_DNA"/>
</dbReference>
<dbReference type="RefSeq" id="WP_105328767.1">
    <property type="nucleotide sequence ID" value="NZ_PUHY01000005.1"/>
</dbReference>
<feature type="repeat" description="ANK" evidence="3">
    <location>
        <begin position="135"/>
        <end position="167"/>
    </location>
</feature>
<evidence type="ECO:0000313" key="4">
    <source>
        <dbReference type="EMBL" id="PQO37518.1"/>
    </source>
</evidence>
<dbReference type="Pfam" id="PF12796">
    <property type="entry name" value="Ank_2"/>
    <property type="match status" value="2"/>
</dbReference>
<gene>
    <name evidence="4" type="ORF">C5Y83_06125</name>
</gene>
<dbReference type="InterPro" id="IPR002110">
    <property type="entry name" value="Ankyrin_rpt"/>
</dbReference>
<dbReference type="SUPFAM" id="SSF48403">
    <property type="entry name" value="Ankyrin repeat"/>
    <property type="match status" value="1"/>
</dbReference>
<dbReference type="Proteomes" id="UP000238322">
    <property type="component" value="Unassembled WGS sequence"/>
</dbReference>
<protein>
    <submittedName>
        <fullName evidence="4">Uncharacterized protein</fullName>
    </submittedName>
</protein>
<evidence type="ECO:0000256" key="1">
    <source>
        <dbReference type="ARBA" id="ARBA00022737"/>
    </source>
</evidence>
<keyword evidence="2 3" id="KW-0040">ANK repeat</keyword>
<feature type="repeat" description="ANK" evidence="3">
    <location>
        <begin position="168"/>
        <end position="200"/>
    </location>
</feature>
<dbReference type="Gene3D" id="1.25.40.20">
    <property type="entry name" value="Ankyrin repeat-containing domain"/>
    <property type="match status" value="1"/>
</dbReference>
<dbReference type="InterPro" id="IPR036770">
    <property type="entry name" value="Ankyrin_rpt-contain_sf"/>
</dbReference>
<feature type="repeat" description="ANK" evidence="3">
    <location>
        <begin position="106"/>
        <end position="133"/>
    </location>
</feature>
<evidence type="ECO:0000256" key="2">
    <source>
        <dbReference type="ARBA" id="ARBA00023043"/>
    </source>
</evidence>
<proteinExistence type="predicted"/>